<dbReference type="Pfam" id="PF14487">
    <property type="entry name" value="DarT"/>
    <property type="match status" value="1"/>
</dbReference>
<proteinExistence type="inferred from homology"/>
<evidence type="ECO:0000256" key="1">
    <source>
        <dbReference type="ARBA" id="ARBA00022649"/>
    </source>
</evidence>
<feature type="domain" description="DarT" evidence="7">
    <location>
        <begin position="13"/>
        <end position="208"/>
    </location>
</feature>
<evidence type="ECO:0000256" key="3">
    <source>
        <dbReference type="ARBA" id="ARBA00022679"/>
    </source>
</evidence>
<evidence type="ECO:0000256" key="6">
    <source>
        <dbReference type="PROSITE-ProRule" id="PRU01362"/>
    </source>
</evidence>
<keyword evidence="9" id="KW-1185">Reference proteome</keyword>
<comment type="similarity">
    <text evidence="6">Belongs to the DarT ADP-ribosyltransferase family.</text>
</comment>
<keyword evidence="3" id="KW-0808">Transferase</keyword>
<gene>
    <name evidence="8" type="ORF">GQ41_3348</name>
</gene>
<dbReference type="Proteomes" id="UP000315363">
    <property type="component" value="Unassembled WGS sequence"/>
</dbReference>
<comment type="caution">
    <text evidence="8">The sequence shown here is derived from an EMBL/GenBank/DDBJ whole genome shotgun (WGS) entry which is preliminary data.</text>
</comment>
<evidence type="ECO:0000256" key="2">
    <source>
        <dbReference type="ARBA" id="ARBA00022676"/>
    </source>
</evidence>
<protein>
    <submittedName>
        <fullName evidence="8">Uncharacterized protein DUF4433</fullName>
    </submittedName>
</protein>
<evidence type="ECO:0000256" key="5">
    <source>
        <dbReference type="ARBA" id="ARBA00023125"/>
    </source>
</evidence>
<keyword evidence="5 6" id="KW-0238">DNA-binding</keyword>
<keyword evidence="1 6" id="KW-1277">Toxin-antitoxin system</keyword>
<comment type="caution">
    <text evidence="6">Lacks conserved residue(s) required for the propagation of feature annotation.</text>
</comment>
<dbReference type="PROSITE" id="PS52018">
    <property type="entry name" value="DART"/>
    <property type="match status" value="1"/>
</dbReference>
<organism evidence="8 9">
    <name type="scientific">Arenibacter algicola</name>
    <dbReference type="NCBI Taxonomy" id="616991"/>
    <lineage>
        <taxon>Bacteria</taxon>
        <taxon>Pseudomonadati</taxon>
        <taxon>Bacteroidota</taxon>
        <taxon>Flavobacteriia</taxon>
        <taxon>Flavobacteriales</taxon>
        <taxon>Flavobacteriaceae</taxon>
        <taxon>Arenibacter</taxon>
    </lineage>
</organism>
<dbReference type="EMBL" id="VHIF01000001">
    <property type="protein sequence ID" value="TQO38688.1"/>
    <property type="molecule type" value="Genomic_DNA"/>
</dbReference>
<reference evidence="8 9" key="1">
    <citation type="submission" date="2019-06" db="EMBL/GenBank/DDBJ databases">
        <title>A large-scale integrated study on North Sea by COGITO (Coastal Microbe Genomic &amp; Taxonomic Observatory).</title>
        <authorList>
            <person name="Teeling H."/>
        </authorList>
    </citation>
    <scope>NUCLEOTIDE SEQUENCE [LARGE SCALE GENOMIC DNA]</scope>
    <source>
        <strain evidence="8 9">MAR_2009_79</strain>
    </source>
</reference>
<keyword evidence="4" id="KW-0548">Nucleotidyltransferase</keyword>
<keyword evidence="2" id="KW-0328">Glycosyltransferase</keyword>
<name>A0ABY3ADX7_9FLAO</name>
<evidence type="ECO:0000256" key="4">
    <source>
        <dbReference type="ARBA" id="ARBA00022695"/>
    </source>
</evidence>
<accession>A0ABY3ADX7</accession>
<evidence type="ECO:0000313" key="9">
    <source>
        <dbReference type="Proteomes" id="UP000315363"/>
    </source>
</evidence>
<sequence length="213" mass="24501">MLFQNEIKKRGIEYLIHFTPTINLYSILENDELMSRGKLENLDIEQFDILDYVQFTDNVRYDDKRYINLSLSSPNTFLFSKFRQKTQDDCTINWCVIKISPKHIYESDTLFSVTNAASHVAKSIGITGDLVKFQMLFAQNIPIPYGTRNNIADHYPTNVQAEVLVSDNIPADSILNICFENEEKMAEAKAAMSSFDTSKFVLDKEIFSPNRSK</sequence>
<dbReference type="InterPro" id="IPR029494">
    <property type="entry name" value="DarT"/>
</dbReference>
<evidence type="ECO:0000313" key="8">
    <source>
        <dbReference type="EMBL" id="TQO38688.1"/>
    </source>
</evidence>
<evidence type="ECO:0000259" key="7">
    <source>
        <dbReference type="PROSITE" id="PS52018"/>
    </source>
</evidence>